<dbReference type="SUPFAM" id="SSF56349">
    <property type="entry name" value="DNA breaking-rejoining enzymes"/>
    <property type="match status" value="1"/>
</dbReference>
<organism evidence="4 5">
    <name type="scientific">Psychromonas marina</name>
    <dbReference type="NCBI Taxonomy" id="88364"/>
    <lineage>
        <taxon>Bacteria</taxon>
        <taxon>Pseudomonadati</taxon>
        <taxon>Pseudomonadota</taxon>
        <taxon>Gammaproteobacteria</taxon>
        <taxon>Alteromonadales</taxon>
        <taxon>Psychromonadaceae</taxon>
        <taxon>Psychromonas</taxon>
    </lineage>
</organism>
<dbReference type="InterPro" id="IPR011010">
    <property type="entry name" value="DNA_brk_join_enz"/>
</dbReference>
<evidence type="ECO:0000256" key="3">
    <source>
        <dbReference type="ARBA" id="ARBA00023172"/>
    </source>
</evidence>
<evidence type="ECO:0008006" key="6">
    <source>
        <dbReference type="Google" id="ProtNLM"/>
    </source>
</evidence>
<dbReference type="PANTHER" id="PTHR30629">
    <property type="entry name" value="PROPHAGE INTEGRASE"/>
    <property type="match status" value="1"/>
</dbReference>
<evidence type="ECO:0000313" key="4">
    <source>
        <dbReference type="EMBL" id="GLS88980.1"/>
    </source>
</evidence>
<keyword evidence="3" id="KW-0233">DNA recombination</keyword>
<dbReference type="InterPro" id="IPR013762">
    <property type="entry name" value="Integrase-like_cat_sf"/>
</dbReference>
<proteinExistence type="inferred from homology"/>
<comment type="caution">
    <text evidence="4">The sequence shown here is derived from an EMBL/GenBank/DDBJ whole genome shotgun (WGS) entry which is preliminary data.</text>
</comment>
<dbReference type="Gene3D" id="1.10.443.10">
    <property type="entry name" value="Intergrase catalytic core"/>
    <property type="match status" value="1"/>
</dbReference>
<reference evidence="5" key="1">
    <citation type="journal article" date="2019" name="Int. J. Syst. Evol. Microbiol.">
        <title>The Global Catalogue of Microorganisms (GCM) 10K type strain sequencing project: providing services to taxonomists for standard genome sequencing and annotation.</title>
        <authorList>
            <consortium name="The Broad Institute Genomics Platform"/>
            <consortium name="The Broad Institute Genome Sequencing Center for Infectious Disease"/>
            <person name="Wu L."/>
            <person name="Ma J."/>
        </authorList>
    </citation>
    <scope>NUCLEOTIDE SEQUENCE [LARGE SCALE GENOMIC DNA]</scope>
    <source>
        <strain evidence="5">NBRC 103166</strain>
    </source>
</reference>
<gene>
    <name evidence="4" type="ORF">GCM10007916_00470</name>
</gene>
<dbReference type="EMBL" id="BSPQ01000001">
    <property type="protein sequence ID" value="GLS88980.1"/>
    <property type="molecule type" value="Genomic_DNA"/>
</dbReference>
<keyword evidence="2" id="KW-0229">DNA integration</keyword>
<dbReference type="PANTHER" id="PTHR30629:SF2">
    <property type="entry name" value="PROPHAGE INTEGRASE INTS-RELATED"/>
    <property type="match status" value="1"/>
</dbReference>
<sequence length="92" mass="10706">MGHFLIMRATSISKYDCVVKALFHFHMVHFTVHDLRRTCRSLLAAQGTPDHEVDRCLNNKLKGAEGIYDRYGYFEKRKEARTKLVHDVNANI</sequence>
<evidence type="ECO:0000256" key="2">
    <source>
        <dbReference type="ARBA" id="ARBA00022908"/>
    </source>
</evidence>
<keyword evidence="5" id="KW-1185">Reference proteome</keyword>
<evidence type="ECO:0000313" key="5">
    <source>
        <dbReference type="Proteomes" id="UP001157353"/>
    </source>
</evidence>
<evidence type="ECO:0000256" key="1">
    <source>
        <dbReference type="ARBA" id="ARBA00008857"/>
    </source>
</evidence>
<accession>A0ABQ6DVG9</accession>
<protein>
    <recommendedName>
        <fullName evidence="6">Tyr recombinase domain-containing protein</fullName>
    </recommendedName>
</protein>
<name>A0ABQ6DVG9_9GAMM</name>
<dbReference type="Proteomes" id="UP001157353">
    <property type="component" value="Unassembled WGS sequence"/>
</dbReference>
<dbReference type="InterPro" id="IPR050808">
    <property type="entry name" value="Phage_Integrase"/>
</dbReference>
<comment type="similarity">
    <text evidence="1">Belongs to the 'phage' integrase family.</text>
</comment>